<proteinExistence type="predicted"/>
<sequence length="173" mass="18828">MSTSQVGVKSFKILFDLQLSSDTRFNNCLDLACGISEVRDAMRGTPTEVSFLLGVLGLGLYGSKAEKLAAGGSWSKRVEDIVKTKTAVALLKSPIARSFRYENSLTLRGARTYIRMSVQISETTLDGRRYREVFGLMDKGKPVPKGPIKEVLAVFGVTIESVGGLDELSMISL</sequence>
<evidence type="ECO:0000313" key="1">
    <source>
        <dbReference type="EMBL" id="BAU46574.1"/>
    </source>
</evidence>
<dbReference type="Proteomes" id="UP000156356">
    <property type="component" value="Genome"/>
</dbReference>
<reference evidence="1" key="1">
    <citation type="submission" date="2015-02" db="EMBL/GenBank/DDBJ databases">
        <title>Persistent natural infection of a Culex tritaeniorhynchus cell line with Culex tritaeniorhynchus rhabdovirus.</title>
        <authorList>
            <person name="Horie M."/>
            <person name="Gillich N."/>
            <person name="Kuwata R."/>
        </authorList>
    </citation>
    <scope>NUCLEOTIDE SEQUENCE [LARGE SCALE GENOMIC DNA]</scope>
    <source>
        <strain evidence="1">GHK</strain>
    </source>
</reference>
<name>A0A125SXY4_9RHAB</name>
<protein>
    <submittedName>
        <fullName evidence="1">Matrix protein</fullName>
    </submittedName>
</protein>
<gene>
    <name evidence="1" type="primary">M</name>
</gene>
<dbReference type="EMBL" id="LC026102">
    <property type="protein sequence ID" value="BAU46574.1"/>
    <property type="molecule type" value="Viral_cRNA"/>
</dbReference>
<organism evidence="1">
    <name type="scientific">Culex tritaeniorhynchus rhabdovirus</name>
    <dbReference type="NCBI Taxonomy" id="936308"/>
    <lineage>
        <taxon>Viruses</taxon>
        <taxon>Riboviria</taxon>
        <taxon>Orthornavirae</taxon>
        <taxon>Negarnaviricota</taxon>
        <taxon>Haploviricotina</taxon>
        <taxon>Monjiviricetes</taxon>
        <taxon>Mononegavirales</taxon>
        <taxon>Rhabdoviridae</taxon>
        <taxon>Alpharhabdovirinae</taxon>
        <taxon>Merhavirus</taxon>
        <taxon>Merhavirus tritaeniorhynchus</taxon>
    </lineage>
</organism>
<accession>A0A125SXY4</accession>